<name>A0A9D9EML6_9SPIR</name>
<evidence type="ECO:0000256" key="1">
    <source>
        <dbReference type="ARBA" id="ARBA00022679"/>
    </source>
</evidence>
<dbReference type="Proteomes" id="UP000823616">
    <property type="component" value="Unassembled WGS sequence"/>
</dbReference>
<feature type="domain" description="Glycosyl transferase family 1" evidence="2">
    <location>
        <begin position="206"/>
        <end position="349"/>
    </location>
</feature>
<evidence type="ECO:0000313" key="3">
    <source>
        <dbReference type="EMBL" id="MBO8450876.1"/>
    </source>
</evidence>
<dbReference type="GO" id="GO:0009103">
    <property type="term" value="P:lipopolysaccharide biosynthetic process"/>
    <property type="evidence" value="ECO:0007669"/>
    <property type="project" value="TreeGrafter"/>
</dbReference>
<reference evidence="3" key="1">
    <citation type="submission" date="2020-10" db="EMBL/GenBank/DDBJ databases">
        <authorList>
            <person name="Gilroy R."/>
        </authorList>
    </citation>
    <scope>NUCLEOTIDE SEQUENCE</scope>
    <source>
        <strain evidence="3">B3-4054</strain>
    </source>
</reference>
<dbReference type="SUPFAM" id="SSF53756">
    <property type="entry name" value="UDP-Glycosyltransferase/glycogen phosphorylase"/>
    <property type="match status" value="1"/>
</dbReference>
<keyword evidence="1" id="KW-0808">Transferase</keyword>
<sequence length="370" mass="43269">MNRQKILFLLPGIPNKPVGGYKIVYEYAQRLAEAGFSVSIFYANERCFSSIKKNDETALTWVKRKFRHTRRFFKQTLKKDYLVQWFSLHKAIKEKLLPYFTKKYLKKYKNQTIICTSIHTAYELNDIQCIPRKNKYYFIQDFENWNLSDEDVYRSYRFPIKKITIAPWLKEKIQSVGETAEMIPNGFDFNYFHLFCPIEQRIPTEVAMLYHLDERKRCQDAISALKIVKQTIPELHVTLFGTPPIPENLPEWCTYCYRPNQEEHNAIYNNAAIFVAASRAEGMALPPGEAMSCGCALCCTDIGGFQMYAIAEETALLSPVYDTEKLAENIARLIQDSDLRIRIARAGYKLIHQYTWENAFTRFKKALNLD</sequence>
<dbReference type="Pfam" id="PF00534">
    <property type="entry name" value="Glycos_transf_1"/>
    <property type="match status" value="1"/>
</dbReference>
<dbReference type="EMBL" id="JADIMS010000134">
    <property type="protein sequence ID" value="MBO8450876.1"/>
    <property type="molecule type" value="Genomic_DNA"/>
</dbReference>
<gene>
    <name evidence="3" type="ORF">IAA96_07195</name>
</gene>
<proteinExistence type="predicted"/>
<accession>A0A9D9EML6</accession>
<evidence type="ECO:0000259" key="2">
    <source>
        <dbReference type="Pfam" id="PF00534"/>
    </source>
</evidence>
<dbReference type="GO" id="GO:0016757">
    <property type="term" value="F:glycosyltransferase activity"/>
    <property type="evidence" value="ECO:0007669"/>
    <property type="project" value="InterPro"/>
</dbReference>
<dbReference type="InterPro" id="IPR001296">
    <property type="entry name" value="Glyco_trans_1"/>
</dbReference>
<reference evidence="3" key="2">
    <citation type="journal article" date="2021" name="PeerJ">
        <title>Extensive microbial diversity within the chicken gut microbiome revealed by metagenomics and culture.</title>
        <authorList>
            <person name="Gilroy R."/>
            <person name="Ravi A."/>
            <person name="Getino M."/>
            <person name="Pursley I."/>
            <person name="Horton D.L."/>
            <person name="Alikhan N.F."/>
            <person name="Baker D."/>
            <person name="Gharbi K."/>
            <person name="Hall N."/>
            <person name="Watson M."/>
            <person name="Adriaenssens E.M."/>
            <person name="Foster-Nyarko E."/>
            <person name="Jarju S."/>
            <person name="Secka A."/>
            <person name="Antonio M."/>
            <person name="Oren A."/>
            <person name="Chaudhuri R.R."/>
            <person name="La Ragione R."/>
            <person name="Hildebrand F."/>
            <person name="Pallen M.J."/>
        </authorList>
    </citation>
    <scope>NUCLEOTIDE SEQUENCE</scope>
    <source>
        <strain evidence="3">B3-4054</strain>
    </source>
</reference>
<dbReference type="PANTHER" id="PTHR46401">
    <property type="entry name" value="GLYCOSYLTRANSFERASE WBBK-RELATED"/>
    <property type="match status" value="1"/>
</dbReference>
<comment type="caution">
    <text evidence="3">The sequence shown here is derived from an EMBL/GenBank/DDBJ whole genome shotgun (WGS) entry which is preliminary data.</text>
</comment>
<dbReference type="PANTHER" id="PTHR46401:SF2">
    <property type="entry name" value="GLYCOSYLTRANSFERASE WBBK-RELATED"/>
    <property type="match status" value="1"/>
</dbReference>
<dbReference type="AlphaFoldDB" id="A0A9D9EML6"/>
<protein>
    <submittedName>
        <fullName evidence="3">Glycosyltransferase family 4 protein</fullName>
    </submittedName>
</protein>
<evidence type="ECO:0000313" key="4">
    <source>
        <dbReference type="Proteomes" id="UP000823616"/>
    </source>
</evidence>
<dbReference type="Gene3D" id="3.40.50.2000">
    <property type="entry name" value="Glycogen Phosphorylase B"/>
    <property type="match status" value="1"/>
</dbReference>
<organism evidence="3 4">
    <name type="scientific">Candidatus Avitreponema avistercoris</name>
    <dbReference type="NCBI Taxonomy" id="2840705"/>
    <lineage>
        <taxon>Bacteria</taxon>
        <taxon>Pseudomonadati</taxon>
        <taxon>Spirochaetota</taxon>
        <taxon>Spirochaetia</taxon>
        <taxon>Spirochaetales</taxon>
        <taxon>Candidatus Avitreponema</taxon>
    </lineage>
</organism>
<dbReference type="CDD" id="cd03801">
    <property type="entry name" value="GT4_PimA-like"/>
    <property type="match status" value="1"/>
</dbReference>
<dbReference type="Gene3D" id="3.40.50.11090">
    <property type="match status" value="1"/>
</dbReference>